<accession>A0A2I0I8W5</accession>
<feature type="signal peptide" evidence="2">
    <location>
        <begin position="1"/>
        <end position="19"/>
    </location>
</feature>
<protein>
    <submittedName>
        <fullName evidence="3">Uncharacterized protein</fullName>
    </submittedName>
</protein>
<dbReference type="AlphaFoldDB" id="A0A2I0I8W5"/>
<dbReference type="Proteomes" id="UP000233551">
    <property type="component" value="Unassembled WGS sequence"/>
</dbReference>
<feature type="compositionally biased region" description="Basic and acidic residues" evidence="1">
    <location>
        <begin position="166"/>
        <end position="180"/>
    </location>
</feature>
<evidence type="ECO:0000313" key="3">
    <source>
        <dbReference type="EMBL" id="PKI40449.1"/>
    </source>
</evidence>
<evidence type="ECO:0000313" key="4">
    <source>
        <dbReference type="Proteomes" id="UP000233551"/>
    </source>
</evidence>
<gene>
    <name evidence="3" type="ORF">CRG98_039153</name>
</gene>
<evidence type="ECO:0000256" key="2">
    <source>
        <dbReference type="SAM" id="SignalP"/>
    </source>
</evidence>
<proteinExistence type="predicted"/>
<feature type="region of interest" description="Disordered" evidence="1">
    <location>
        <begin position="109"/>
        <end position="190"/>
    </location>
</feature>
<feature type="chain" id="PRO_5014162504" evidence="2">
    <location>
        <begin position="20"/>
        <end position="190"/>
    </location>
</feature>
<keyword evidence="2" id="KW-0732">Signal</keyword>
<sequence length="190" mass="20546">MLIGDAPVFILWKWPVAGALCDVSDHLLLFFTGVLHRRTLPLSKYKERVRDKFSGKRELTHRSSLVACAAVLGKLEKPGPLRTGESNSRWRRREVSGIHSLVGDMIVLGRNPKASPKPDAVNTGPEPDAGPKPNAGSELDTGPEPDARPKPNAVNAEPELDAGQEPDARSKPNAEREPDAGLKPNVVNAC</sequence>
<evidence type="ECO:0000256" key="1">
    <source>
        <dbReference type="SAM" id="MobiDB-lite"/>
    </source>
</evidence>
<dbReference type="EMBL" id="PGOL01003549">
    <property type="protein sequence ID" value="PKI40449.1"/>
    <property type="molecule type" value="Genomic_DNA"/>
</dbReference>
<organism evidence="3 4">
    <name type="scientific">Punica granatum</name>
    <name type="common">Pomegranate</name>
    <dbReference type="NCBI Taxonomy" id="22663"/>
    <lineage>
        <taxon>Eukaryota</taxon>
        <taxon>Viridiplantae</taxon>
        <taxon>Streptophyta</taxon>
        <taxon>Embryophyta</taxon>
        <taxon>Tracheophyta</taxon>
        <taxon>Spermatophyta</taxon>
        <taxon>Magnoliopsida</taxon>
        <taxon>eudicotyledons</taxon>
        <taxon>Gunneridae</taxon>
        <taxon>Pentapetalae</taxon>
        <taxon>rosids</taxon>
        <taxon>malvids</taxon>
        <taxon>Myrtales</taxon>
        <taxon>Lythraceae</taxon>
        <taxon>Punica</taxon>
    </lineage>
</organism>
<reference evidence="3 4" key="1">
    <citation type="submission" date="2017-11" db="EMBL/GenBank/DDBJ databases">
        <title>De-novo sequencing of pomegranate (Punica granatum L.) genome.</title>
        <authorList>
            <person name="Akparov Z."/>
            <person name="Amiraslanov A."/>
            <person name="Hajiyeva S."/>
            <person name="Abbasov M."/>
            <person name="Kaur K."/>
            <person name="Hamwieh A."/>
            <person name="Solovyev V."/>
            <person name="Salamov A."/>
            <person name="Braich B."/>
            <person name="Kosarev P."/>
            <person name="Mahmoud A."/>
            <person name="Hajiyev E."/>
            <person name="Babayeva S."/>
            <person name="Izzatullayeva V."/>
            <person name="Mammadov A."/>
            <person name="Mammadov A."/>
            <person name="Sharifova S."/>
            <person name="Ojaghi J."/>
            <person name="Eynullazada K."/>
            <person name="Bayramov B."/>
            <person name="Abdulazimova A."/>
            <person name="Shahmuradov I."/>
        </authorList>
    </citation>
    <scope>NUCLEOTIDE SEQUENCE [LARGE SCALE GENOMIC DNA]</scope>
    <source>
        <strain evidence="4">cv. AG2017</strain>
        <tissue evidence="3">Leaf</tissue>
    </source>
</reference>
<comment type="caution">
    <text evidence="3">The sequence shown here is derived from an EMBL/GenBank/DDBJ whole genome shotgun (WGS) entry which is preliminary data.</text>
</comment>
<name>A0A2I0I8W5_PUNGR</name>
<keyword evidence="4" id="KW-1185">Reference proteome</keyword>